<evidence type="ECO:0000259" key="8">
    <source>
        <dbReference type="PROSITE" id="PS50048"/>
    </source>
</evidence>
<evidence type="ECO:0000256" key="4">
    <source>
        <dbReference type="ARBA" id="ARBA00023125"/>
    </source>
</evidence>
<feature type="compositionally biased region" description="Low complexity" evidence="7">
    <location>
        <begin position="147"/>
        <end position="175"/>
    </location>
</feature>
<feature type="compositionally biased region" description="Low complexity" evidence="7">
    <location>
        <begin position="983"/>
        <end position="1022"/>
    </location>
</feature>
<feature type="region of interest" description="Disordered" evidence="7">
    <location>
        <begin position="428"/>
        <end position="485"/>
    </location>
</feature>
<organism evidence="9 10">
    <name type="scientific">Marasmiellus scandens</name>
    <dbReference type="NCBI Taxonomy" id="2682957"/>
    <lineage>
        <taxon>Eukaryota</taxon>
        <taxon>Fungi</taxon>
        <taxon>Dikarya</taxon>
        <taxon>Basidiomycota</taxon>
        <taxon>Agaricomycotina</taxon>
        <taxon>Agaricomycetes</taxon>
        <taxon>Agaricomycetidae</taxon>
        <taxon>Agaricales</taxon>
        <taxon>Marasmiineae</taxon>
        <taxon>Omphalotaceae</taxon>
        <taxon>Marasmiellus</taxon>
    </lineage>
</organism>
<comment type="subcellular location">
    <subcellularLocation>
        <location evidence="1">Nucleus</location>
    </subcellularLocation>
</comment>
<dbReference type="SMART" id="SM00066">
    <property type="entry name" value="GAL4"/>
    <property type="match status" value="1"/>
</dbReference>
<dbReference type="InterPro" id="IPR036864">
    <property type="entry name" value="Zn2-C6_fun-type_DNA-bd_sf"/>
</dbReference>
<feature type="domain" description="Zn(2)-C6 fungal-type" evidence="8">
    <location>
        <begin position="281"/>
        <end position="313"/>
    </location>
</feature>
<keyword evidence="4" id="KW-0238">DNA-binding</keyword>
<feature type="region of interest" description="Disordered" evidence="7">
    <location>
        <begin position="970"/>
        <end position="1031"/>
    </location>
</feature>
<feature type="region of interest" description="Disordered" evidence="7">
    <location>
        <begin position="1094"/>
        <end position="1114"/>
    </location>
</feature>
<evidence type="ECO:0000256" key="5">
    <source>
        <dbReference type="ARBA" id="ARBA00023163"/>
    </source>
</evidence>
<keyword evidence="6" id="KW-0539">Nucleus</keyword>
<dbReference type="Gene3D" id="4.10.240.10">
    <property type="entry name" value="Zn(2)-C6 fungal-type DNA-binding domain"/>
    <property type="match status" value="1"/>
</dbReference>
<evidence type="ECO:0000313" key="9">
    <source>
        <dbReference type="EMBL" id="KAK7438613.1"/>
    </source>
</evidence>
<proteinExistence type="predicted"/>
<evidence type="ECO:0000256" key="6">
    <source>
        <dbReference type="ARBA" id="ARBA00023242"/>
    </source>
</evidence>
<evidence type="ECO:0000256" key="3">
    <source>
        <dbReference type="ARBA" id="ARBA00023015"/>
    </source>
</evidence>
<evidence type="ECO:0000256" key="2">
    <source>
        <dbReference type="ARBA" id="ARBA00022723"/>
    </source>
</evidence>
<name>A0ABR1ISZ8_9AGAR</name>
<protein>
    <recommendedName>
        <fullName evidence="8">Zn(2)-C6 fungal-type domain-containing protein</fullName>
    </recommendedName>
</protein>
<feature type="compositionally biased region" description="Polar residues" evidence="7">
    <location>
        <begin position="1099"/>
        <end position="1114"/>
    </location>
</feature>
<feature type="compositionally biased region" description="Polar residues" evidence="7">
    <location>
        <begin position="36"/>
        <end position="49"/>
    </location>
</feature>
<dbReference type="InterPro" id="IPR051089">
    <property type="entry name" value="prtT"/>
</dbReference>
<keyword evidence="5" id="KW-0804">Transcription</keyword>
<dbReference type="PROSITE" id="PS00463">
    <property type="entry name" value="ZN2_CY6_FUNGAL_1"/>
    <property type="match status" value="1"/>
</dbReference>
<gene>
    <name evidence="9" type="ORF">VKT23_017947</name>
</gene>
<sequence length="1137" mass="125294">MHVLPQQQCAGATQKTGDSRQLPSSSSSSPIMIGPTPSNYDSSQATTVPVSELEAQRAYQLWQDSYQQHPQQQQQQYSVQPASFASQTHPFTFNTSSYSNYNTYSNNNGTTTWPEDTYYSGHSPASASWTADSALYTAPVNNAPVMSVSPPLPTSSSSSSGPVSFQQQQQRSPNSYFDAGHALHAQPQSQSQAQKSKNPSPNPSPIATASKPAGRTTSTKRKRGGATGKSPTQDKRIRANASEADSEDDDDNDFGISVGVGGLTGRTGSNGKGKVARLPGACTHCKKLKMKCDFPEDDNTCKRCKAGGHVCIVEGRKQRTAPNKREYLLAQIRQKDAIIESLLKQLHNPYIATPLSIASYRLATSPTDNNNKNVLAWLDRLQSSVQSQQAAVHDAVQGRARAPTVQGAGSSVGPSAFSLMRDEIANAQNKGIGVDGNRRGEDSDDEEPSPNQSFSNISPTTARTSGIDGDDGDDDVDADDKLQSLPDSHVPLGLLANLALSNNSKVRAAKKEGREKEEILAEEVNLDDDNVGVANETYFLPGPATDLDIRATLIEQHSPPDILVHGLVTPDDVDKLFDIFYNKCNPFISLLDPVLHTPASTFARCPFLFTVICAISSRYYPEKSEIYPIAMHFAKHSAATALIDGWKSVELCQAYILMSIWGVPARRWEEDRSWLYIGLAIRIATDLNLHQVSTTKPQNERQEREMLNRIRVWTICFNLDRSTSAQFGKPSTIKEDYVIRNSKEWYKKSKYNLAHDVHLCCYVALMRILTRFHEDIFSDASTPSGLNKAVDFREVTMKHDESLTQCHQDWEKRFAEELPAGDASSEFRCKLLPFYVAYSRLVMFSFGFQKAFQRGIQSQDQIFFSKCFEAAKAVVKVMLDELVPTGYIKYAPDGPFVFSSFASAFLLKLLRPEFSHFLRKEDENEIFDLIGRVIQTLSSSQVAIDDRHTPKLYARFLAGLLSRHRRDGGAMVGRLQPHPPPQQNLSSSPSFSQSSMSTFSVSNPHGTSQGQSQDSQQNYQGSFTTHSVGGKMNSTPVYRPEMSFAGGGPVPFSTDVTMLNGDGNLGADDTLLAAMQAVNNPAWWQNMMMPGFSWADPASPQSNKSNTPPPTSNYHQNVPLDMNPSYSMFHAQQAALY</sequence>
<evidence type="ECO:0000256" key="7">
    <source>
        <dbReference type="SAM" id="MobiDB-lite"/>
    </source>
</evidence>
<feature type="compositionally biased region" description="Polar residues" evidence="7">
    <location>
        <begin position="449"/>
        <end position="464"/>
    </location>
</feature>
<comment type="caution">
    <text evidence="9">The sequence shown here is derived from an EMBL/GenBank/DDBJ whole genome shotgun (WGS) entry which is preliminary data.</text>
</comment>
<feature type="compositionally biased region" description="Acidic residues" evidence="7">
    <location>
        <begin position="244"/>
        <end position="253"/>
    </location>
</feature>
<evidence type="ECO:0000313" key="10">
    <source>
        <dbReference type="Proteomes" id="UP001498398"/>
    </source>
</evidence>
<accession>A0ABR1ISZ8</accession>
<feature type="region of interest" description="Disordered" evidence="7">
    <location>
        <begin position="147"/>
        <end position="254"/>
    </location>
</feature>
<dbReference type="PROSITE" id="PS50048">
    <property type="entry name" value="ZN2_CY6_FUNGAL_2"/>
    <property type="match status" value="1"/>
</dbReference>
<dbReference type="Proteomes" id="UP001498398">
    <property type="component" value="Unassembled WGS sequence"/>
</dbReference>
<feature type="compositionally biased region" description="Polar residues" evidence="7">
    <location>
        <begin position="1"/>
        <end position="23"/>
    </location>
</feature>
<keyword evidence="10" id="KW-1185">Reference proteome</keyword>
<feature type="compositionally biased region" description="Low complexity" evidence="7">
    <location>
        <begin position="185"/>
        <end position="199"/>
    </location>
</feature>
<feature type="region of interest" description="Disordered" evidence="7">
    <location>
        <begin position="1"/>
        <end position="51"/>
    </location>
</feature>
<keyword evidence="2" id="KW-0479">Metal-binding</keyword>
<dbReference type="InterPro" id="IPR001138">
    <property type="entry name" value="Zn2Cys6_DnaBD"/>
</dbReference>
<dbReference type="CDD" id="cd00067">
    <property type="entry name" value="GAL4"/>
    <property type="match status" value="1"/>
</dbReference>
<dbReference type="InterPro" id="IPR007219">
    <property type="entry name" value="XnlR_reg_dom"/>
</dbReference>
<evidence type="ECO:0000256" key="1">
    <source>
        <dbReference type="ARBA" id="ARBA00004123"/>
    </source>
</evidence>
<feature type="region of interest" description="Disordered" evidence="7">
    <location>
        <begin position="392"/>
        <end position="414"/>
    </location>
</feature>
<dbReference type="EMBL" id="JBANRG010000078">
    <property type="protein sequence ID" value="KAK7438613.1"/>
    <property type="molecule type" value="Genomic_DNA"/>
</dbReference>
<dbReference type="SUPFAM" id="SSF57701">
    <property type="entry name" value="Zn2/Cys6 DNA-binding domain"/>
    <property type="match status" value="1"/>
</dbReference>
<dbReference type="Pfam" id="PF04082">
    <property type="entry name" value="Fungal_trans"/>
    <property type="match status" value="1"/>
</dbReference>
<reference evidence="9 10" key="1">
    <citation type="submission" date="2024-01" db="EMBL/GenBank/DDBJ databases">
        <title>A draft genome for the cacao thread blight pathogen Marasmiellus scandens.</title>
        <authorList>
            <person name="Baruah I.K."/>
            <person name="Leung J."/>
            <person name="Bukari Y."/>
            <person name="Amoako-Attah I."/>
            <person name="Meinhardt L.W."/>
            <person name="Bailey B.A."/>
            <person name="Cohen S.P."/>
        </authorList>
    </citation>
    <scope>NUCLEOTIDE SEQUENCE [LARGE SCALE GENOMIC DNA]</scope>
    <source>
        <strain evidence="9 10">GH-19</strain>
    </source>
</reference>
<dbReference type="PANTHER" id="PTHR31845:SF19">
    <property type="entry name" value="TRANSCRIPTION FACTOR DOMAIN-CONTAINING PROTEIN"/>
    <property type="match status" value="1"/>
</dbReference>
<dbReference type="SMART" id="SM00906">
    <property type="entry name" value="Fungal_trans"/>
    <property type="match status" value="1"/>
</dbReference>
<keyword evidence="3" id="KW-0805">Transcription regulation</keyword>
<dbReference type="CDD" id="cd12148">
    <property type="entry name" value="fungal_TF_MHR"/>
    <property type="match status" value="1"/>
</dbReference>
<feature type="compositionally biased region" description="Acidic residues" evidence="7">
    <location>
        <begin position="468"/>
        <end position="478"/>
    </location>
</feature>
<dbReference type="PANTHER" id="PTHR31845">
    <property type="entry name" value="FINGER DOMAIN PROTEIN, PUTATIVE-RELATED"/>
    <property type="match status" value="1"/>
</dbReference>